<dbReference type="InterPro" id="IPR012340">
    <property type="entry name" value="NA-bd_OB-fold"/>
</dbReference>
<evidence type="ECO:0000313" key="4">
    <source>
        <dbReference type="EMBL" id="MYZ53165.1"/>
    </source>
</evidence>
<evidence type="ECO:0000256" key="1">
    <source>
        <dbReference type="ARBA" id="ARBA00023125"/>
    </source>
</evidence>
<dbReference type="Proteomes" id="UP000481947">
    <property type="component" value="Unassembled WGS sequence"/>
</dbReference>
<gene>
    <name evidence="4" type="ORF">F5985_13760</name>
</gene>
<evidence type="ECO:0000256" key="2">
    <source>
        <dbReference type="PROSITE-ProRule" id="PRU00252"/>
    </source>
</evidence>
<dbReference type="RefSeq" id="WP_161125826.1">
    <property type="nucleotide sequence ID" value="NZ_VYSB01000016.1"/>
</dbReference>
<dbReference type="EMBL" id="VYSB01000016">
    <property type="protein sequence ID" value="MYZ53165.1"/>
    <property type="molecule type" value="Genomic_DNA"/>
</dbReference>
<sequence>MIDALIAGKLHGAPQQRTAKTGRTFTTCKVRVPTGEDATFCNVICFDDAAQAALLALGAGEAVSLAGTLKVGTWTDRDGVTHPSLDLVASKLLTVYSIAKKRKAMQPEQEGQQQRQPYRRGDFGADPGELDDGRPMDF</sequence>
<dbReference type="PROSITE" id="PS50935">
    <property type="entry name" value="SSB"/>
    <property type="match status" value="1"/>
</dbReference>
<name>A0A7C9NC17_9BURK</name>
<dbReference type="GO" id="GO:0003697">
    <property type="term" value="F:single-stranded DNA binding"/>
    <property type="evidence" value="ECO:0007669"/>
    <property type="project" value="InterPro"/>
</dbReference>
<dbReference type="SUPFAM" id="SSF50249">
    <property type="entry name" value="Nucleic acid-binding proteins"/>
    <property type="match status" value="1"/>
</dbReference>
<feature type="region of interest" description="Disordered" evidence="3">
    <location>
        <begin position="101"/>
        <end position="138"/>
    </location>
</feature>
<dbReference type="InterPro" id="IPR000424">
    <property type="entry name" value="Primosome_PriB/ssb"/>
</dbReference>
<comment type="caution">
    <text evidence="4">The sequence shown here is derived from an EMBL/GenBank/DDBJ whole genome shotgun (WGS) entry which is preliminary data.</text>
</comment>
<dbReference type="AlphaFoldDB" id="A0A7C9NC17"/>
<proteinExistence type="predicted"/>
<dbReference type="Gene3D" id="2.40.50.140">
    <property type="entry name" value="Nucleic acid-binding proteins"/>
    <property type="match status" value="1"/>
</dbReference>
<accession>A0A7C9NC17</accession>
<dbReference type="Pfam" id="PF00436">
    <property type="entry name" value="SSB"/>
    <property type="match status" value="1"/>
</dbReference>
<protein>
    <submittedName>
        <fullName evidence="4">Single-stranded DNA-binding protein</fullName>
    </submittedName>
</protein>
<feature type="compositionally biased region" description="Low complexity" evidence="3">
    <location>
        <begin position="106"/>
        <end position="116"/>
    </location>
</feature>
<evidence type="ECO:0000313" key="5">
    <source>
        <dbReference type="Proteomes" id="UP000481947"/>
    </source>
</evidence>
<organism evidence="4 5">
    <name type="scientific">Malikia spinosa</name>
    <dbReference type="NCBI Taxonomy" id="86180"/>
    <lineage>
        <taxon>Bacteria</taxon>
        <taxon>Pseudomonadati</taxon>
        <taxon>Pseudomonadota</taxon>
        <taxon>Betaproteobacteria</taxon>
        <taxon>Burkholderiales</taxon>
        <taxon>Comamonadaceae</taxon>
        <taxon>Malikia</taxon>
    </lineage>
</organism>
<evidence type="ECO:0000256" key="3">
    <source>
        <dbReference type="SAM" id="MobiDB-lite"/>
    </source>
</evidence>
<keyword evidence="1 2" id="KW-0238">DNA-binding</keyword>
<reference evidence="4 5" key="1">
    <citation type="submission" date="2019-09" db="EMBL/GenBank/DDBJ databases">
        <title>Identification of Malikia spinosa a prominent benzene-, toluene-, and ethylbenzene-degrading bacterium: enrichment, isolation and whole genome sequencing.</title>
        <authorList>
            <person name="Tancsics A."/>
            <person name="Revesz F."/>
            <person name="Kriszt B."/>
        </authorList>
    </citation>
    <scope>NUCLEOTIDE SEQUENCE [LARGE SCALE GENOMIC DNA]</scope>
    <source>
        <strain evidence="4 5">AB6</strain>
    </source>
</reference>